<name>A0A1V4QFT5_UNCW3</name>
<feature type="non-terminal residue" evidence="5">
    <location>
        <position position="1"/>
    </location>
</feature>
<evidence type="ECO:0000259" key="3">
    <source>
        <dbReference type="Pfam" id="PF14870"/>
    </source>
</evidence>
<dbReference type="PANTHER" id="PTHR47199:SF2">
    <property type="entry name" value="PHOTOSYSTEM II STABILITY_ASSEMBLY FACTOR HCF136, CHLOROPLASTIC"/>
    <property type="match status" value="1"/>
</dbReference>
<dbReference type="GO" id="GO:0015979">
    <property type="term" value="P:photosynthesis"/>
    <property type="evidence" value="ECO:0007669"/>
    <property type="project" value="UniProtKB-KW"/>
</dbReference>
<evidence type="ECO:0000256" key="1">
    <source>
        <dbReference type="ARBA" id="ARBA00022531"/>
    </source>
</evidence>
<dbReference type="AlphaFoldDB" id="A0A1V4QFT5"/>
<dbReference type="InterPro" id="IPR028203">
    <property type="entry name" value="PSII_CF48-like_dom"/>
</dbReference>
<dbReference type="Gene3D" id="2.130.10.10">
    <property type="entry name" value="YVTN repeat-like/Quinoprotein amine dehydrogenase"/>
    <property type="match status" value="1"/>
</dbReference>
<evidence type="ECO:0000259" key="4">
    <source>
        <dbReference type="Pfam" id="PF18962"/>
    </source>
</evidence>
<sequence>LSKYGTRIEMLDQDYGWATCGDGTIGQTTNGGNYWDQIFTPWYRAEYYGVSFVDQWDGWVVAGYPDSMATGQGMIIHSSDGGLTWDSLYQVTDYEDFFDVHFFNLLDGIVVGGNESDYSPIILKTTDGGYTWDSISSPANTYYLRSVDFVGEKGWAVGRFGTIIHTTDNGNTWAFQTNPSTTTLFDVDFSDTLHGIACGQNIILYTTDGGQNWHSTAITEQQPQNSNPRFFEIFPNPFFEKTIIQVNASNSENHTTNLKIFDHTGRLLQVKNLAGNKTIWDGTDQSGQKLPQGIYFIQIQTAKEKEIKKVIFLH</sequence>
<reference evidence="6" key="1">
    <citation type="submission" date="2017-01" db="EMBL/GenBank/DDBJ databases">
        <title>Novel pathways for hydrocarbon cycling and metabolic interdependencies in hydrothermal sediment communities.</title>
        <authorList>
            <person name="Dombrowski N."/>
            <person name="Seitz K."/>
            <person name="Teske A."/>
            <person name="Baker B."/>
        </authorList>
    </citation>
    <scope>NUCLEOTIDE SEQUENCE [LARGE SCALE GENOMIC DNA]</scope>
</reference>
<evidence type="ECO:0000313" key="6">
    <source>
        <dbReference type="Proteomes" id="UP000191663"/>
    </source>
</evidence>
<feature type="domain" description="Photosynthesis system II assembly factor Ycf48/Hcf136-like" evidence="3">
    <location>
        <begin position="96"/>
        <end position="174"/>
    </location>
</feature>
<organism evidence="5 6">
    <name type="scientific">candidate division WOR-3 bacterium 4484_100</name>
    <dbReference type="NCBI Taxonomy" id="1936077"/>
    <lineage>
        <taxon>Bacteria</taxon>
        <taxon>Bacteria division WOR-3</taxon>
    </lineage>
</organism>
<dbReference type="GO" id="GO:0009523">
    <property type="term" value="C:photosystem II"/>
    <property type="evidence" value="ECO:0007669"/>
    <property type="project" value="UniProtKB-KW"/>
</dbReference>
<dbReference type="SUPFAM" id="SSF110296">
    <property type="entry name" value="Oligoxyloglucan reducing end-specific cellobiohydrolase"/>
    <property type="match status" value="2"/>
</dbReference>
<comment type="caution">
    <text evidence="5">The sequence shown here is derived from an EMBL/GenBank/DDBJ whole genome shotgun (WGS) entry which is preliminary data.</text>
</comment>
<dbReference type="Proteomes" id="UP000191663">
    <property type="component" value="Unassembled WGS sequence"/>
</dbReference>
<dbReference type="EMBL" id="MUKB01000086">
    <property type="protein sequence ID" value="OPX17725.1"/>
    <property type="molecule type" value="Genomic_DNA"/>
</dbReference>
<dbReference type="InterPro" id="IPR026444">
    <property type="entry name" value="Secre_tail"/>
</dbReference>
<keyword evidence="2" id="KW-0604">Photosystem II</keyword>
<dbReference type="Pfam" id="PF18962">
    <property type="entry name" value="Por_Secre_tail"/>
    <property type="match status" value="1"/>
</dbReference>
<gene>
    <name evidence="5" type="ORF">BXT86_04945</name>
</gene>
<dbReference type="Pfam" id="PF14870">
    <property type="entry name" value="PSII_BNR"/>
    <property type="match status" value="1"/>
</dbReference>
<keyword evidence="1" id="KW-0602">Photosynthesis</keyword>
<dbReference type="InterPro" id="IPR015943">
    <property type="entry name" value="WD40/YVTN_repeat-like_dom_sf"/>
</dbReference>
<accession>A0A1V4QFT5</accession>
<dbReference type="PANTHER" id="PTHR47199">
    <property type="entry name" value="PHOTOSYSTEM II STABILITY/ASSEMBLY FACTOR HCF136, CHLOROPLASTIC"/>
    <property type="match status" value="1"/>
</dbReference>
<evidence type="ECO:0000313" key="5">
    <source>
        <dbReference type="EMBL" id="OPX17725.1"/>
    </source>
</evidence>
<feature type="domain" description="Secretion system C-terminal sorting" evidence="4">
    <location>
        <begin position="233"/>
        <end position="311"/>
    </location>
</feature>
<dbReference type="Gene3D" id="2.60.40.4070">
    <property type="match status" value="1"/>
</dbReference>
<dbReference type="NCBIfam" id="TIGR04183">
    <property type="entry name" value="Por_Secre_tail"/>
    <property type="match status" value="1"/>
</dbReference>
<evidence type="ECO:0008006" key="7">
    <source>
        <dbReference type="Google" id="ProtNLM"/>
    </source>
</evidence>
<evidence type="ECO:0000256" key="2">
    <source>
        <dbReference type="ARBA" id="ARBA00023276"/>
    </source>
</evidence>
<proteinExistence type="predicted"/>
<protein>
    <recommendedName>
        <fullName evidence="7">Secretion system C-terminal sorting domain-containing protein</fullName>
    </recommendedName>
</protein>